<evidence type="ECO:0000256" key="1">
    <source>
        <dbReference type="PROSITE-ProRule" id="PRU00339"/>
    </source>
</evidence>
<organism evidence="2 3">
    <name type="scientific">Helicobacter turcicus</name>
    <dbReference type="NCBI Taxonomy" id="2867412"/>
    <lineage>
        <taxon>Bacteria</taxon>
        <taxon>Pseudomonadati</taxon>
        <taxon>Campylobacterota</taxon>
        <taxon>Epsilonproteobacteria</taxon>
        <taxon>Campylobacterales</taxon>
        <taxon>Helicobacteraceae</taxon>
        <taxon>Helicobacter</taxon>
    </lineage>
</organism>
<evidence type="ECO:0008006" key="4">
    <source>
        <dbReference type="Google" id="ProtNLM"/>
    </source>
</evidence>
<dbReference type="RefSeq" id="WP_221531511.1">
    <property type="nucleotide sequence ID" value="NZ_JAIGYP010000002.1"/>
</dbReference>
<gene>
    <name evidence="2" type="ORF">K4G57_02345</name>
</gene>
<protein>
    <recommendedName>
        <fullName evidence="4">ATP-dependent nuclease subunit B</fullName>
    </recommendedName>
</protein>
<keyword evidence="1" id="KW-0802">TPR repeat</keyword>
<evidence type="ECO:0000313" key="3">
    <source>
        <dbReference type="Proteomes" id="UP000700059"/>
    </source>
</evidence>
<keyword evidence="3" id="KW-1185">Reference proteome</keyword>
<dbReference type="InterPro" id="IPR019734">
    <property type="entry name" value="TPR_rpt"/>
</dbReference>
<dbReference type="SMART" id="SM00028">
    <property type="entry name" value="TPR"/>
    <property type="match status" value="3"/>
</dbReference>
<sequence length="442" mass="51728">MVWLKNKYPILFISAIALFIGFVGCFKQDFIILKNSKFKEVENLEDIFIVQGYAALDTNNYASAKEAFANAYAINPNPSYLKEILGILVAQNQLEEAQKEAYAFLKQYPKDEVVRSVLVGILTNNKQFDLALKEAKTLLNYHKNAENYELISSVYFLRQDYKNASKYLQLAYNLNQSPFLLDKLAATHLLFLKDSKTALSLYETHIKTHGITKPIGDKLATIYLESKLYFDAARIYTLLFEETNLQDYARFVLEIYAKNKRLDLAESFLLKHPNINTRDALLFEIYRLQKNVKKSIQQAEMIYQNTQDSNFLAYKAMLSYESTKKRTKIYLQTIEKDLKEAAQKTNEPLYWNYLGYLMIDHDFNNLERVREGIKYIKKALEKDPNNPYYLDSLAWGYFKLKDCENAKTQMDKIPYSEIQKEEELKIHYQKILTCIQSKNKDK</sequence>
<accession>A0ABS7JLP3</accession>
<name>A0ABS7JLP3_9HELI</name>
<dbReference type="Proteomes" id="UP000700059">
    <property type="component" value="Unassembled WGS sequence"/>
</dbReference>
<dbReference type="PROSITE" id="PS50005">
    <property type="entry name" value="TPR"/>
    <property type="match status" value="1"/>
</dbReference>
<dbReference type="SUPFAM" id="SSF48452">
    <property type="entry name" value="TPR-like"/>
    <property type="match status" value="2"/>
</dbReference>
<evidence type="ECO:0000313" key="2">
    <source>
        <dbReference type="EMBL" id="MBX7490319.1"/>
    </source>
</evidence>
<dbReference type="Gene3D" id="1.25.40.10">
    <property type="entry name" value="Tetratricopeptide repeat domain"/>
    <property type="match status" value="2"/>
</dbReference>
<dbReference type="EMBL" id="JAIGYQ010000002">
    <property type="protein sequence ID" value="MBX7490319.1"/>
    <property type="molecule type" value="Genomic_DNA"/>
</dbReference>
<proteinExistence type="predicted"/>
<comment type="caution">
    <text evidence="2">The sequence shown here is derived from an EMBL/GenBank/DDBJ whole genome shotgun (WGS) entry which is preliminary data.</text>
</comment>
<dbReference type="PROSITE" id="PS51257">
    <property type="entry name" value="PROKAR_LIPOPROTEIN"/>
    <property type="match status" value="1"/>
</dbReference>
<reference evidence="2 3" key="1">
    <citation type="submission" date="2021-08" db="EMBL/GenBank/DDBJ databases">
        <title>Helicobacter spp. isolated from feces of Anatolian Ground Squirrel (Spermophilus xanthoprymnus) in Turkey.</title>
        <authorList>
            <person name="Aydin F."/>
            <person name="Abay S."/>
            <person name="Kayman T."/>
            <person name="Karakaya E."/>
            <person name="Saticioglu I.B."/>
        </authorList>
    </citation>
    <scope>NUCLEOTIDE SEQUENCE [LARGE SCALE GENOMIC DNA]</scope>
    <source>
        <strain evidence="2 3">Faydin-H70</strain>
    </source>
</reference>
<feature type="repeat" description="TPR" evidence="1">
    <location>
        <begin position="45"/>
        <end position="78"/>
    </location>
</feature>
<dbReference type="InterPro" id="IPR011990">
    <property type="entry name" value="TPR-like_helical_dom_sf"/>
</dbReference>